<dbReference type="AlphaFoldDB" id="A0A3D9V574"/>
<dbReference type="Proteomes" id="UP000256485">
    <property type="component" value="Unassembled WGS sequence"/>
</dbReference>
<keyword evidence="1" id="KW-0472">Membrane</keyword>
<dbReference type="OrthoDB" id="5056404at2"/>
<comment type="caution">
    <text evidence="2">The sequence shown here is derived from an EMBL/GenBank/DDBJ whole genome shotgun (WGS) entry which is preliminary data.</text>
</comment>
<name>A0A3D9V574_THECX</name>
<protein>
    <submittedName>
        <fullName evidence="2">Uncharacterized protein</fullName>
    </submittedName>
</protein>
<evidence type="ECO:0000256" key="1">
    <source>
        <dbReference type="SAM" id="Phobius"/>
    </source>
</evidence>
<organism evidence="2 3">
    <name type="scientific">Thermasporomyces composti</name>
    <dbReference type="NCBI Taxonomy" id="696763"/>
    <lineage>
        <taxon>Bacteria</taxon>
        <taxon>Bacillati</taxon>
        <taxon>Actinomycetota</taxon>
        <taxon>Actinomycetes</taxon>
        <taxon>Propionibacteriales</taxon>
        <taxon>Nocardioidaceae</taxon>
        <taxon>Thermasporomyces</taxon>
    </lineage>
</organism>
<keyword evidence="3" id="KW-1185">Reference proteome</keyword>
<keyword evidence="1" id="KW-0812">Transmembrane</keyword>
<keyword evidence="1" id="KW-1133">Transmembrane helix</keyword>
<evidence type="ECO:0000313" key="3">
    <source>
        <dbReference type="Proteomes" id="UP000256485"/>
    </source>
</evidence>
<feature type="transmembrane region" description="Helical" evidence="1">
    <location>
        <begin position="85"/>
        <end position="105"/>
    </location>
</feature>
<dbReference type="EMBL" id="QTUC01000001">
    <property type="protein sequence ID" value="REF35320.1"/>
    <property type="molecule type" value="Genomic_DNA"/>
</dbReference>
<proteinExistence type="predicted"/>
<sequence>MPAFLMVYIILLWVVFSAFYEKDYYFFLLLALLVCAVTIWAVLLYLTTGTCWRRGSSRVRLSRLRDGRLAVTMWNRRSFAILEPLAYLWLGMTLICHPFLMAMIPPSGTRADARLRALAFVAPVLGVMALCCAFSRLVRRRGQLGVGLSPKGIYHWSQFGCCFYAWEWIKDVLTIALGYPRLDLIVAEPQGIQLNPEENFIASWPIFRRRNRRIELHYLDVNPGVVYLAVVFYLRHPELRHELATMEGVQRIQRLDFAEVVDELETTGTLRAMVDRP</sequence>
<feature type="transmembrane region" description="Helical" evidence="1">
    <location>
        <begin position="27"/>
        <end position="48"/>
    </location>
</feature>
<dbReference type="RefSeq" id="WP_147304577.1">
    <property type="nucleotide sequence ID" value="NZ_QTUC01000001.1"/>
</dbReference>
<accession>A0A3D9V574</accession>
<gene>
    <name evidence="2" type="ORF">DFJ64_0696</name>
</gene>
<feature type="transmembrane region" description="Helical" evidence="1">
    <location>
        <begin position="117"/>
        <end position="138"/>
    </location>
</feature>
<reference evidence="2 3" key="1">
    <citation type="submission" date="2018-08" db="EMBL/GenBank/DDBJ databases">
        <title>Sequencing the genomes of 1000 actinobacteria strains.</title>
        <authorList>
            <person name="Klenk H.-P."/>
        </authorList>
    </citation>
    <scope>NUCLEOTIDE SEQUENCE [LARGE SCALE GENOMIC DNA]</scope>
    <source>
        <strain evidence="2 3">DSM 22891</strain>
    </source>
</reference>
<evidence type="ECO:0000313" key="2">
    <source>
        <dbReference type="EMBL" id="REF35320.1"/>
    </source>
</evidence>